<evidence type="ECO:0000256" key="1">
    <source>
        <dbReference type="ARBA" id="ARBA00000085"/>
    </source>
</evidence>
<dbReference type="InterPro" id="IPR003018">
    <property type="entry name" value="GAF"/>
</dbReference>
<keyword evidence="4" id="KW-0808">Transferase</keyword>
<proteinExistence type="predicted"/>
<dbReference type="EMBL" id="CP004025">
    <property type="protein sequence ID" value="AGC48731.1"/>
    <property type="molecule type" value="Genomic_DNA"/>
</dbReference>
<dbReference type="AlphaFoldDB" id="L7UIE0"/>
<dbReference type="SMART" id="SM00388">
    <property type="entry name" value="HisKA"/>
    <property type="match status" value="1"/>
</dbReference>
<dbReference type="SMART" id="SM00091">
    <property type="entry name" value="PAS"/>
    <property type="match status" value="2"/>
</dbReference>
<dbReference type="InterPro" id="IPR035965">
    <property type="entry name" value="PAS-like_dom_sf"/>
</dbReference>
<name>L7UIE0_MYXSD</name>
<dbReference type="CDD" id="cd00130">
    <property type="entry name" value="PAS"/>
    <property type="match status" value="2"/>
</dbReference>
<keyword evidence="4" id="KW-0418">Kinase</keyword>
<gene>
    <name evidence="4" type="ordered locus">MYSTI_07459</name>
</gene>
<dbReference type="CDD" id="cd00082">
    <property type="entry name" value="HisKA"/>
    <property type="match status" value="1"/>
</dbReference>
<dbReference type="InterPro" id="IPR036097">
    <property type="entry name" value="HisK_dim/P_sf"/>
</dbReference>
<keyword evidence="5" id="KW-1185">Reference proteome</keyword>
<reference evidence="4 5" key="1">
    <citation type="journal article" date="2013" name="Genome Announc.">
        <title>Complete genome sequence of Myxococcus stipitatus strain DSM 14675, a fruiting myxobacterium.</title>
        <authorList>
            <person name="Huntley S."/>
            <person name="Kneip S."/>
            <person name="Treuner-Lange A."/>
            <person name="Sogaard-Andersen L."/>
        </authorList>
    </citation>
    <scope>NUCLEOTIDE SEQUENCE [LARGE SCALE GENOMIC DNA]</scope>
    <source>
        <strain evidence="5">DSM 14675 / JCM 12634 / Mx s8</strain>
    </source>
</reference>
<dbReference type="SUPFAM" id="SSF55781">
    <property type="entry name" value="GAF domain-like"/>
    <property type="match status" value="1"/>
</dbReference>
<dbReference type="InterPro" id="IPR052155">
    <property type="entry name" value="Biofilm_reg_signaling"/>
</dbReference>
<dbReference type="GO" id="GO:0000155">
    <property type="term" value="F:phosphorelay sensor kinase activity"/>
    <property type="evidence" value="ECO:0007669"/>
    <property type="project" value="InterPro"/>
</dbReference>
<dbReference type="Pfam" id="PF00512">
    <property type="entry name" value="HisKA"/>
    <property type="match status" value="1"/>
</dbReference>
<dbReference type="InterPro" id="IPR000014">
    <property type="entry name" value="PAS"/>
</dbReference>
<dbReference type="Pfam" id="PF08448">
    <property type="entry name" value="PAS_4"/>
    <property type="match status" value="1"/>
</dbReference>
<feature type="domain" description="PAS" evidence="3">
    <location>
        <begin position="466"/>
        <end position="537"/>
    </location>
</feature>
<dbReference type="Gene3D" id="3.30.450.20">
    <property type="entry name" value="PAS domain"/>
    <property type="match status" value="2"/>
</dbReference>
<dbReference type="Pfam" id="PF13185">
    <property type="entry name" value="GAF_2"/>
    <property type="match status" value="1"/>
</dbReference>
<dbReference type="eggNOG" id="COG2203">
    <property type="taxonomic scope" value="Bacteria"/>
</dbReference>
<dbReference type="Gene3D" id="3.30.450.40">
    <property type="match status" value="1"/>
</dbReference>
<dbReference type="PATRIC" id="fig|1278073.3.peg.7578"/>
<dbReference type="HOGENOM" id="CLU_433387_0_0_7"/>
<dbReference type="SMART" id="SM00065">
    <property type="entry name" value="GAF"/>
    <property type="match status" value="1"/>
</dbReference>
<dbReference type="PROSITE" id="PS50112">
    <property type="entry name" value="PAS"/>
    <property type="match status" value="1"/>
</dbReference>
<sequence length="691" mass="75071">MSPDLGTFESDCPGGAGACRVGFPPPLAPTLHVPSSLEFALGITLVPPASPARELLTVSAARAGLRVVDGMEGAALVLVDLTAPSNGPALRAVLDSPRASHITLVALVEPSEQGFAAAEPLRPADVITVPVSPHELVFRLQRAAGRHLEREGQERGQEDLSLLLELTADYAETSDVEALLHGVTRRLAEKLDIARATLVMLGRNADEGVIVAASDDPALKDLRIELSRYPEIREVMRTGRPVVMDEAPTHPLLGDLERRAVAARGIHAIAALPLPIRGQVRGVLLLRAAGRRRTFTSREIDFLTTVAHATAVALRNASVLQSVRGQTEAEKTARLAAEEQAASFKPYQLFFAHVSEGVAILDDKASVLSLNPSGAAMLEFPATEARGRHLHQVTQPLDDGVLMELVTAASRGESRSGVDVEVRTGAGRRLTLSMSAAPLRDEDAATILSFRDVTDARRLEDELRQTKDFLERLIDSSVDAIIAADLKGRIILFNKGAEALCGYTAQEAMANLTVEQLYQPGVARKIMATLRGSEHGGKGRMALTREELVHRSGERVPVNMTASLVYEGGREVFSVGIFTDMRDRMKLERKLSDVETRLEESEKSAVIVALAGTAAHELNQPLTSVMGYAELLKRKLKEEDFAWKPVDIIYREAERMAEIVRKIGKITRYETKAYMGEQQILDLDKATSHED</sequence>
<dbReference type="InterPro" id="IPR013656">
    <property type="entry name" value="PAS_4"/>
</dbReference>
<protein>
    <recommendedName>
        <fullName evidence="2">histidine kinase</fullName>
        <ecNumber evidence="2">2.7.13.3</ecNumber>
    </recommendedName>
</protein>
<evidence type="ECO:0000313" key="4">
    <source>
        <dbReference type="EMBL" id="AGC48731.1"/>
    </source>
</evidence>
<dbReference type="STRING" id="1278073.MYSTI_07459"/>
<accession>L7UIE0</accession>
<dbReference type="NCBIfam" id="TIGR00229">
    <property type="entry name" value="sensory_box"/>
    <property type="match status" value="2"/>
</dbReference>
<dbReference type="SUPFAM" id="SSF47384">
    <property type="entry name" value="Homodimeric domain of signal transducing histidine kinase"/>
    <property type="match status" value="1"/>
</dbReference>
<comment type="catalytic activity">
    <reaction evidence="1">
        <text>ATP + protein L-histidine = ADP + protein N-phospho-L-histidine.</text>
        <dbReference type="EC" id="2.7.13.3"/>
    </reaction>
</comment>
<dbReference type="EC" id="2.7.13.3" evidence="2"/>
<dbReference type="KEGG" id="msd:MYSTI_07459"/>
<organism evidence="4 5">
    <name type="scientific">Myxococcus stipitatus (strain DSM 14675 / JCM 12634 / Mx s8)</name>
    <dbReference type="NCBI Taxonomy" id="1278073"/>
    <lineage>
        <taxon>Bacteria</taxon>
        <taxon>Pseudomonadati</taxon>
        <taxon>Myxococcota</taxon>
        <taxon>Myxococcia</taxon>
        <taxon>Myxococcales</taxon>
        <taxon>Cystobacterineae</taxon>
        <taxon>Myxococcaceae</taxon>
        <taxon>Myxococcus</taxon>
    </lineage>
</organism>
<dbReference type="InterPro" id="IPR029016">
    <property type="entry name" value="GAF-like_dom_sf"/>
</dbReference>
<dbReference type="Pfam" id="PF00989">
    <property type="entry name" value="PAS"/>
    <property type="match status" value="1"/>
</dbReference>
<dbReference type="GO" id="GO:0006355">
    <property type="term" value="P:regulation of DNA-templated transcription"/>
    <property type="evidence" value="ECO:0007669"/>
    <property type="project" value="InterPro"/>
</dbReference>
<dbReference type="Proteomes" id="UP000011131">
    <property type="component" value="Chromosome"/>
</dbReference>
<evidence type="ECO:0000259" key="3">
    <source>
        <dbReference type="PROSITE" id="PS50112"/>
    </source>
</evidence>
<dbReference type="Gene3D" id="1.10.287.130">
    <property type="match status" value="1"/>
</dbReference>
<dbReference type="eggNOG" id="COG5000">
    <property type="taxonomic scope" value="Bacteria"/>
</dbReference>
<dbReference type="PANTHER" id="PTHR44757:SF2">
    <property type="entry name" value="BIOFILM ARCHITECTURE MAINTENANCE PROTEIN MBAA"/>
    <property type="match status" value="1"/>
</dbReference>
<dbReference type="InterPro" id="IPR013767">
    <property type="entry name" value="PAS_fold"/>
</dbReference>
<dbReference type="SUPFAM" id="SSF55785">
    <property type="entry name" value="PYP-like sensor domain (PAS domain)"/>
    <property type="match status" value="2"/>
</dbReference>
<evidence type="ECO:0000313" key="5">
    <source>
        <dbReference type="Proteomes" id="UP000011131"/>
    </source>
</evidence>
<evidence type="ECO:0000256" key="2">
    <source>
        <dbReference type="ARBA" id="ARBA00012438"/>
    </source>
</evidence>
<dbReference type="InterPro" id="IPR003661">
    <property type="entry name" value="HisK_dim/P_dom"/>
</dbReference>
<dbReference type="PANTHER" id="PTHR44757">
    <property type="entry name" value="DIGUANYLATE CYCLASE DGCP"/>
    <property type="match status" value="1"/>
</dbReference>